<evidence type="ECO:0000259" key="2">
    <source>
        <dbReference type="Pfam" id="PF13229"/>
    </source>
</evidence>
<organism evidence="3 4">
    <name type="scientific">Oceanidesulfovibrio marinus</name>
    <dbReference type="NCBI Taxonomy" id="370038"/>
    <lineage>
        <taxon>Bacteria</taxon>
        <taxon>Pseudomonadati</taxon>
        <taxon>Thermodesulfobacteriota</taxon>
        <taxon>Desulfovibrionia</taxon>
        <taxon>Desulfovibrionales</taxon>
        <taxon>Desulfovibrionaceae</taxon>
        <taxon>Oceanidesulfovibrio</taxon>
    </lineage>
</organism>
<feature type="domain" description="Right handed beta helix" evidence="2">
    <location>
        <begin position="252"/>
        <end position="426"/>
    </location>
</feature>
<protein>
    <recommendedName>
        <fullName evidence="2">Right handed beta helix domain-containing protein</fullName>
    </recommendedName>
</protein>
<dbReference type="Gene3D" id="2.160.20.10">
    <property type="entry name" value="Single-stranded right-handed beta-helix, Pectin lyase-like"/>
    <property type="match status" value="2"/>
</dbReference>
<dbReference type="InterPro" id="IPR039448">
    <property type="entry name" value="Beta_helix"/>
</dbReference>
<dbReference type="Pfam" id="PF13229">
    <property type="entry name" value="Beta_helix"/>
    <property type="match status" value="1"/>
</dbReference>
<dbReference type="PANTHER" id="PTHR36453:SF1">
    <property type="entry name" value="RIGHT HANDED BETA HELIX DOMAIN-CONTAINING PROTEIN"/>
    <property type="match status" value="1"/>
</dbReference>
<dbReference type="OrthoDB" id="5392553at2"/>
<feature type="region of interest" description="Disordered" evidence="1">
    <location>
        <begin position="568"/>
        <end position="587"/>
    </location>
</feature>
<dbReference type="SUPFAM" id="SSF51126">
    <property type="entry name" value="Pectin lyase-like"/>
    <property type="match status" value="1"/>
</dbReference>
<dbReference type="EMBL" id="QMIF01000012">
    <property type="protein sequence ID" value="TVM32062.1"/>
    <property type="molecule type" value="Genomic_DNA"/>
</dbReference>
<dbReference type="PANTHER" id="PTHR36453">
    <property type="entry name" value="SECRETED PROTEIN-RELATED"/>
    <property type="match status" value="1"/>
</dbReference>
<proteinExistence type="predicted"/>
<reference evidence="3 4" key="1">
    <citation type="submission" date="2018-06" db="EMBL/GenBank/DDBJ databases">
        <title>Complete genome of Desulfovibrio marinus P48SEP.</title>
        <authorList>
            <person name="Crispim J.S."/>
            <person name="Vidigal P.M.P."/>
            <person name="Silva L.C.F."/>
            <person name="Araujo L.C."/>
            <person name="Laguardia C.N."/>
            <person name="Dias R.S."/>
            <person name="Sousa M.P."/>
            <person name="Paula S.O."/>
            <person name="Silva C."/>
        </authorList>
    </citation>
    <scope>NUCLEOTIDE SEQUENCE [LARGE SCALE GENOMIC DNA]</scope>
    <source>
        <strain evidence="3 4">P48SEP</strain>
    </source>
</reference>
<dbReference type="InterPro" id="IPR012334">
    <property type="entry name" value="Pectin_lyas_fold"/>
</dbReference>
<dbReference type="SMART" id="SM00710">
    <property type="entry name" value="PbH1"/>
    <property type="match status" value="6"/>
</dbReference>
<evidence type="ECO:0000313" key="4">
    <source>
        <dbReference type="Proteomes" id="UP000434052"/>
    </source>
</evidence>
<name>A0A6P1ZFF5_9BACT</name>
<dbReference type="InterPro" id="IPR011050">
    <property type="entry name" value="Pectin_lyase_fold/virulence"/>
</dbReference>
<accession>A0A6P1ZFF5</accession>
<dbReference type="InterPro" id="IPR006626">
    <property type="entry name" value="PbH1"/>
</dbReference>
<dbReference type="AlphaFoldDB" id="A0A6P1ZFF5"/>
<evidence type="ECO:0000256" key="1">
    <source>
        <dbReference type="SAM" id="MobiDB-lite"/>
    </source>
</evidence>
<sequence length="587" mass="62712">MSLWISVPESHTVSSHSMLRISCRIVFLVVLLLLLPAGVCAAAEYHVDNRDPGADDKGVCSAEKPCRTITAAVQRAQAGDTVLIHEGEYREALDLPRSGNSPDTPIRIAAAEGEKVVVKGSDRVTGWQPAGNGVWKRPGWPVNSQQVFVDGAQLAQIGAASPFHTLVNNGHVFLPPIGDGPGDLVERSFFYDASSKTLYIRLAPGADPNAQLVEASVRPFVLIPRERSFIVLDGLEFAHSNLTSLGIYGSMVNAWGTGWLVSNCTFRQSDFSGLAVVGKEHRVERCRFLDNGNLGLTVLGTDEAHGWQPVPNRPPQDIVVADSEFRGNNTRGFDPTWQAGGVKASMSCNGLTLHALRVEDNNGPGIWIDVLSRNVVVQRSLARRNSVGVAVEIMDGALIRNNMILGNEFGIIVAASNDVFIRNNTLAGNGLGVLVQGLPRQEHNEMRRVSLRNNLFVASQGTDIVLQENESLGATGNTSDYNVFLRASGDPIVVLTDDASQSPTVSGLESIRAKTGLEENSRAAAKRLEKVLEPEALRPEPGDIALDAGTPDAAMGAVDYFGNPRSVPSAPGGKALPDAGAVEYQGG</sequence>
<dbReference type="Proteomes" id="UP000434052">
    <property type="component" value="Unassembled WGS sequence"/>
</dbReference>
<comment type="caution">
    <text evidence="3">The sequence shown here is derived from an EMBL/GenBank/DDBJ whole genome shotgun (WGS) entry which is preliminary data.</text>
</comment>
<gene>
    <name evidence="3" type="ORF">DQK91_16130</name>
</gene>
<evidence type="ECO:0000313" key="3">
    <source>
        <dbReference type="EMBL" id="TVM32062.1"/>
    </source>
</evidence>